<protein>
    <recommendedName>
        <fullName evidence="4">Choice-of-anchor D domain-containing protein</fullName>
    </recommendedName>
</protein>
<dbReference type="EMBL" id="QZEI01000021">
    <property type="protein sequence ID" value="RLV60100.1"/>
    <property type="molecule type" value="Genomic_DNA"/>
</dbReference>
<evidence type="ECO:0000313" key="2">
    <source>
        <dbReference type="EMBL" id="RLV60100.1"/>
    </source>
</evidence>
<keyword evidence="3" id="KW-1185">Reference proteome</keyword>
<gene>
    <name evidence="2" type="ORF">D5018_08765</name>
</gene>
<evidence type="ECO:0008006" key="4">
    <source>
        <dbReference type="Google" id="ProtNLM"/>
    </source>
</evidence>
<evidence type="ECO:0000256" key="1">
    <source>
        <dbReference type="SAM" id="SignalP"/>
    </source>
</evidence>
<reference evidence="2 3" key="1">
    <citation type="submission" date="2018-09" db="EMBL/GenBank/DDBJ databases">
        <title>Phylogeny of the Shewanellaceae, and recommendation for two new genera, Pseudoshewanella and Parashewanella.</title>
        <authorList>
            <person name="Wang G."/>
        </authorList>
    </citation>
    <scope>NUCLEOTIDE SEQUENCE [LARGE SCALE GENOMIC DNA]</scope>
    <source>
        <strain evidence="2 3">C51</strain>
    </source>
</reference>
<dbReference type="Proteomes" id="UP000281474">
    <property type="component" value="Unassembled WGS sequence"/>
</dbReference>
<dbReference type="RefSeq" id="WP_121838632.1">
    <property type="nucleotide sequence ID" value="NZ_ML014770.1"/>
</dbReference>
<proteinExistence type="predicted"/>
<organism evidence="2 3">
    <name type="scientific">Parashewanella curva</name>
    <dbReference type="NCBI Taxonomy" id="2338552"/>
    <lineage>
        <taxon>Bacteria</taxon>
        <taxon>Pseudomonadati</taxon>
        <taxon>Pseudomonadota</taxon>
        <taxon>Gammaproteobacteria</taxon>
        <taxon>Alteromonadales</taxon>
        <taxon>Shewanellaceae</taxon>
        <taxon>Parashewanella</taxon>
    </lineage>
</organism>
<accession>A0A3L8PXQ0</accession>
<sequence length="1040" mass="113649">MKLSTLLCCLLIFVFNPAMALPDLSLPNDILTISNNVIEILNTGDSSILECSLIFGKLRSCETKYIDGLVLPYRAASDGKIGVPSTVYITEAGYDGLFRFQTNEFGVITPTSTVVKIPNFLDTGKILDLRRSKASSLDNFNSNPRFIVSQSLDDSSNQYGQLFNFKMEGGVPVSYSYPKVYLPAFSLESGDSAHSETLIGAGAFKNVSSETSPRYPFSALLEGNSGELSDNSQEIVKTPLAPDVASVAQFDGKYWVTYKSPKKFTRFDSFPSDEATNPDSYDAPSDANVRLKKIQTRLGDRDFSNNFALFFNDNKIGVCTGGDSFHCEDAFMYLSAFARDYNNKLQYLTSLSLNHLADHGSVFFENQNNSPINANEINNDIDIPESLKAAFTGSCVNKVDFSAGNADANEYCVLSYDFRKLTNTSAINESFDVGFTVHGPFGDVPTHFHFNVDLPVPPSHLQFENAGNVISELNLNAGDSGSIDVAYISASNDTFLPKISFLNGSDNSSLLRSYFADTGCLSSNAIPLHDGGHCTLAYHIPADANSAHYTLSLNNPDSLPTDESTLSLLLSSRGNVIAHSPYGNQDIEHLEGYHELDIEPGESETIRFTNVGAATVHNFNLVFPQPQQQHVPITLNGTCMGEGVNLDALGGYCDLVINLNSSASSIVGRFALHVSGDDVDSYVLPLVLGELPPEQGLAVVDSNTETIGDLELNQMIKGHLTVTNYTGHDISSLYTYYPYYTNYGIFHSPPDSNGIPGCVLPHTTPGDQSIKLDKLSSCRIDYQVKTGLYVPIQHSNVKFAYTEAGESEVKYQNRFVYFTNQPAIRVSELGGDSSLQSVNLDASQPQTEVLFSNELDYPVTNFSVEVDPKLDSIISKNTCNFKSLDSGSSCSVGFELDDTHPLIANNYSINIKGDNLFTRIVPLSIKKAQTDNVEIDNRGGYSMSVNYVGYYSEDTGNCKLEDCYDNKSTGWFTNPFNTYITGVSGRNLTMYMMLGTSVSLPSCDGGKIICTGTTLNPECHYYGDGTKNGSPQNQCLRFNH</sequence>
<feature type="signal peptide" evidence="1">
    <location>
        <begin position="1"/>
        <end position="20"/>
    </location>
</feature>
<keyword evidence="1" id="KW-0732">Signal</keyword>
<name>A0A3L8PXQ0_9GAMM</name>
<feature type="chain" id="PRO_5018037463" description="Choice-of-anchor D domain-containing protein" evidence="1">
    <location>
        <begin position="21"/>
        <end position="1040"/>
    </location>
</feature>
<dbReference type="AlphaFoldDB" id="A0A3L8PXQ0"/>
<evidence type="ECO:0000313" key="3">
    <source>
        <dbReference type="Proteomes" id="UP000281474"/>
    </source>
</evidence>
<comment type="caution">
    <text evidence="2">The sequence shown here is derived from an EMBL/GenBank/DDBJ whole genome shotgun (WGS) entry which is preliminary data.</text>
</comment>
<dbReference type="OrthoDB" id="6412386at2"/>